<proteinExistence type="predicted"/>
<evidence type="ECO:0000256" key="1">
    <source>
        <dbReference type="SAM" id="MobiDB-lite"/>
    </source>
</evidence>
<dbReference type="Proteomes" id="UP000076927">
    <property type="component" value="Chromosome"/>
</dbReference>
<dbReference type="KEGG" id="pswu:SY83_03740"/>
<dbReference type="RefSeq" id="WP_068604363.1">
    <property type="nucleotide sequence ID" value="NZ_CP011388.1"/>
</dbReference>
<evidence type="ECO:0000313" key="3">
    <source>
        <dbReference type="Proteomes" id="UP000076927"/>
    </source>
</evidence>
<dbReference type="STRING" id="1178515.SY83_03740"/>
<dbReference type="AlphaFoldDB" id="A0A172TF79"/>
<sequence>MINEDEQHRFSGIRGMEPFDPETGRININVEHEVSREGVKTQGMLTFTALKDTSGQWYLANID</sequence>
<accession>A0A172TF79</accession>
<dbReference type="OrthoDB" id="2606594at2"/>
<name>A0A172TF79_9BACL</name>
<keyword evidence="3" id="KW-1185">Reference proteome</keyword>
<organism evidence="2 3">
    <name type="scientific">Paenibacillus swuensis</name>
    <dbReference type="NCBI Taxonomy" id="1178515"/>
    <lineage>
        <taxon>Bacteria</taxon>
        <taxon>Bacillati</taxon>
        <taxon>Bacillota</taxon>
        <taxon>Bacilli</taxon>
        <taxon>Bacillales</taxon>
        <taxon>Paenibacillaceae</taxon>
        <taxon>Paenibacillus</taxon>
    </lineage>
</organism>
<evidence type="ECO:0000313" key="2">
    <source>
        <dbReference type="EMBL" id="ANE45564.1"/>
    </source>
</evidence>
<protein>
    <submittedName>
        <fullName evidence="2">Uncharacterized protein</fullName>
    </submittedName>
</protein>
<feature type="region of interest" description="Disordered" evidence="1">
    <location>
        <begin position="1"/>
        <end position="23"/>
    </location>
</feature>
<reference evidence="2 3" key="1">
    <citation type="submission" date="2015-01" db="EMBL/GenBank/DDBJ databases">
        <title>Paenibacillus swuensis/DY6/whole genome sequencing.</title>
        <authorList>
            <person name="Kim M.K."/>
            <person name="Srinivasan S."/>
            <person name="Lee J.-J."/>
        </authorList>
    </citation>
    <scope>NUCLEOTIDE SEQUENCE [LARGE SCALE GENOMIC DNA]</scope>
    <source>
        <strain evidence="2 3">DY6</strain>
    </source>
</reference>
<dbReference type="PATRIC" id="fig|1178515.4.peg.742"/>
<gene>
    <name evidence="2" type="ORF">SY83_03740</name>
</gene>
<dbReference type="EMBL" id="CP011388">
    <property type="protein sequence ID" value="ANE45564.1"/>
    <property type="molecule type" value="Genomic_DNA"/>
</dbReference>